<dbReference type="EMBL" id="JAHRHJ020001033">
    <property type="protein sequence ID" value="KAH9293527.1"/>
    <property type="molecule type" value="Genomic_DNA"/>
</dbReference>
<evidence type="ECO:0000313" key="2">
    <source>
        <dbReference type="Proteomes" id="UP000824469"/>
    </source>
</evidence>
<evidence type="ECO:0000313" key="1">
    <source>
        <dbReference type="EMBL" id="KAH9293527.1"/>
    </source>
</evidence>
<comment type="caution">
    <text evidence="1">The sequence shown here is derived from an EMBL/GenBank/DDBJ whole genome shotgun (WGS) entry which is preliminary data.</text>
</comment>
<feature type="non-terminal residue" evidence="1">
    <location>
        <position position="1"/>
    </location>
</feature>
<proteinExistence type="predicted"/>
<gene>
    <name evidence="1" type="ORF">KI387_041271</name>
</gene>
<accession>A0AA38CAJ3</accession>
<dbReference type="Proteomes" id="UP000824469">
    <property type="component" value="Unassembled WGS sequence"/>
</dbReference>
<protein>
    <submittedName>
        <fullName evidence="1">Uncharacterized protein</fullName>
    </submittedName>
</protein>
<sequence length="66" mass="7375">TCMVKTVQRRQAGKTQVCSAMSMRKAARKKGAEPMYFAALVGGWDEEEQQVPIPAGVEKVLRDYQD</sequence>
<organism evidence="1 2">
    <name type="scientific">Taxus chinensis</name>
    <name type="common">Chinese yew</name>
    <name type="synonym">Taxus wallichiana var. chinensis</name>
    <dbReference type="NCBI Taxonomy" id="29808"/>
    <lineage>
        <taxon>Eukaryota</taxon>
        <taxon>Viridiplantae</taxon>
        <taxon>Streptophyta</taxon>
        <taxon>Embryophyta</taxon>
        <taxon>Tracheophyta</taxon>
        <taxon>Spermatophyta</taxon>
        <taxon>Pinopsida</taxon>
        <taxon>Pinidae</taxon>
        <taxon>Conifers II</taxon>
        <taxon>Cupressales</taxon>
        <taxon>Taxaceae</taxon>
        <taxon>Taxus</taxon>
    </lineage>
</organism>
<keyword evidence="2" id="KW-1185">Reference proteome</keyword>
<reference evidence="1 2" key="1">
    <citation type="journal article" date="2021" name="Nat. Plants">
        <title>The Taxus genome provides insights into paclitaxel biosynthesis.</title>
        <authorList>
            <person name="Xiong X."/>
            <person name="Gou J."/>
            <person name="Liao Q."/>
            <person name="Li Y."/>
            <person name="Zhou Q."/>
            <person name="Bi G."/>
            <person name="Li C."/>
            <person name="Du R."/>
            <person name="Wang X."/>
            <person name="Sun T."/>
            <person name="Guo L."/>
            <person name="Liang H."/>
            <person name="Lu P."/>
            <person name="Wu Y."/>
            <person name="Zhang Z."/>
            <person name="Ro D.K."/>
            <person name="Shang Y."/>
            <person name="Huang S."/>
            <person name="Yan J."/>
        </authorList>
    </citation>
    <scope>NUCLEOTIDE SEQUENCE [LARGE SCALE GENOMIC DNA]</scope>
    <source>
        <strain evidence="1">Ta-2019</strain>
    </source>
</reference>
<feature type="non-terminal residue" evidence="1">
    <location>
        <position position="66"/>
    </location>
</feature>
<name>A0AA38CAJ3_TAXCH</name>
<dbReference type="AlphaFoldDB" id="A0AA38CAJ3"/>